<dbReference type="PANTHER" id="PTHR30106">
    <property type="entry name" value="INNER MEMBRANE PROTEIN YEIH-RELATED"/>
    <property type="match status" value="1"/>
</dbReference>
<feature type="transmembrane region" description="Helical" evidence="7">
    <location>
        <begin position="306"/>
        <end position="324"/>
    </location>
</feature>
<dbReference type="AlphaFoldDB" id="A0A7G1H318"/>
<feature type="transmembrane region" description="Helical" evidence="7">
    <location>
        <begin position="241"/>
        <end position="262"/>
    </location>
</feature>
<feature type="transmembrane region" description="Helical" evidence="7">
    <location>
        <begin position="60"/>
        <end position="80"/>
    </location>
</feature>
<protein>
    <submittedName>
        <fullName evidence="8">Membrane protein</fullName>
    </submittedName>
</protein>
<evidence type="ECO:0000256" key="5">
    <source>
        <dbReference type="ARBA" id="ARBA00022989"/>
    </source>
</evidence>
<feature type="transmembrane region" description="Helical" evidence="7">
    <location>
        <begin position="86"/>
        <end position="105"/>
    </location>
</feature>
<keyword evidence="6 7" id="KW-0472">Membrane</keyword>
<evidence type="ECO:0000256" key="6">
    <source>
        <dbReference type="ARBA" id="ARBA00023136"/>
    </source>
</evidence>
<feature type="transmembrane region" description="Helical" evidence="7">
    <location>
        <begin position="336"/>
        <end position="358"/>
    </location>
</feature>
<dbReference type="Proteomes" id="UP000516360">
    <property type="component" value="Chromosome"/>
</dbReference>
<reference evidence="8 9" key="1">
    <citation type="submission" date="2020-03" db="EMBL/GenBank/DDBJ databases">
        <title>Complete genome sequences of two sulfur-disproportionating bacterial strains T55J and Mzg5.</title>
        <authorList>
            <person name="Umezawa K."/>
            <person name="Kojima H."/>
            <person name="Kato Y."/>
            <person name="Fukui M."/>
        </authorList>
    </citation>
    <scope>NUCLEOTIDE SEQUENCE [LARGE SCALE GENOMIC DNA]</scope>
    <source>
        <strain evidence="8 9">T55J</strain>
    </source>
</reference>
<evidence type="ECO:0000256" key="1">
    <source>
        <dbReference type="ARBA" id="ARBA00004651"/>
    </source>
</evidence>
<dbReference type="InterPro" id="IPR018383">
    <property type="entry name" value="UPF0324_pro"/>
</dbReference>
<evidence type="ECO:0000313" key="9">
    <source>
        <dbReference type="Proteomes" id="UP000516360"/>
    </source>
</evidence>
<accession>A0A7G1H318</accession>
<dbReference type="EMBL" id="AP022873">
    <property type="protein sequence ID" value="BCB96523.1"/>
    <property type="molecule type" value="Genomic_DNA"/>
</dbReference>
<dbReference type="RefSeq" id="WP_203471716.1">
    <property type="nucleotide sequence ID" value="NZ_AP022873.1"/>
</dbReference>
<evidence type="ECO:0000256" key="3">
    <source>
        <dbReference type="ARBA" id="ARBA00022475"/>
    </source>
</evidence>
<dbReference type="KEGG" id="dtp:JZK55_14450"/>
<feature type="transmembrane region" description="Helical" evidence="7">
    <location>
        <begin position="177"/>
        <end position="198"/>
    </location>
</feature>
<evidence type="ECO:0000313" key="8">
    <source>
        <dbReference type="EMBL" id="BCB96523.1"/>
    </source>
</evidence>
<name>A0A7G1H318_9BACT</name>
<gene>
    <name evidence="8" type="ORF">JZK55_14450</name>
</gene>
<keyword evidence="3" id="KW-1003">Cell membrane</keyword>
<evidence type="ECO:0000256" key="7">
    <source>
        <dbReference type="SAM" id="Phobius"/>
    </source>
</evidence>
<dbReference type="Pfam" id="PF03601">
    <property type="entry name" value="Cons_hypoth698"/>
    <property type="match status" value="1"/>
</dbReference>
<proteinExistence type="inferred from homology"/>
<comment type="similarity">
    <text evidence="2">Belongs to the UPF0324 family.</text>
</comment>
<feature type="transmembrane region" description="Helical" evidence="7">
    <location>
        <begin position="117"/>
        <end position="137"/>
    </location>
</feature>
<keyword evidence="9" id="KW-1185">Reference proteome</keyword>
<dbReference type="GO" id="GO:0005886">
    <property type="term" value="C:plasma membrane"/>
    <property type="evidence" value="ECO:0007669"/>
    <property type="project" value="UniProtKB-SubCell"/>
</dbReference>
<keyword evidence="5 7" id="KW-1133">Transmembrane helix</keyword>
<feature type="transmembrane region" description="Helical" evidence="7">
    <location>
        <begin position="149"/>
        <end position="170"/>
    </location>
</feature>
<sequence length="360" mass="39066">MSEQVCLENKGHGGQAEEDRSLVIKTRFFLPPHVDALMPGLMLTAAISALALHTGAKLTYVTPLIGAMGIGMLLRNAFIVPPAYKAGIFFSMRQILRFAVALLGIRITFDKIIGLGWEGLAIALVPLFLTMVFTVLLGRLLKVSQASSLLIGTGTSICGASAILTAGAITRSKDEDIIVAISSITVFGTISMLSYPFIFKSGFLPLTEIQYGQWAGASIHEVAQVVTAAFGGGERSGEIGILIKLTRVATLIPVALILSYLVNRGVIKHGDAYEEKSITFPFFLLGFITMVVLNSLQFFTPRAVKWIEFFDMFLLTMAMAGMGLETDFRQLMKVGYRPLFLSIFATGFITFTSLILIVCL</sequence>
<evidence type="ECO:0000256" key="2">
    <source>
        <dbReference type="ARBA" id="ARBA00007977"/>
    </source>
</evidence>
<feature type="transmembrane region" description="Helical" evidence="7">
    <location>
        <begin position="282"/>
        <end position="300"/>
    </location>
</feature>
<keyword evidence="4 7" id="KW-0812">Transmembrane</keyword>
<organism evidence="8 9">
    <name type="scientific">Dissulfurispira thermophila</name>
    <dbReference type="NCBI Taxonomy" id="2715679"/>
    <lineage>
        <taxon>Bacteria</taxon>
        <taxon>Pseudomonadati</taxon>
        <taxon>Nitrospirota</taxon>
        <taxon>Thermodesulfovibrionia</taxon>
        <taxon>Thermodesulfovibrionales</taxon>
        <taxon>Dissulfurispiraceae</taxon>
        <taxon>Dissulfurispira</taxon>
    </lineage>
</organism>
<comment type="subcellular location">
    <subcellularLocation>
        <location evidence="1">Cell membrane</location>
        <topology evidence="1">Multi-pass membrane protein</topology>
    </subcellularLocation>
</comment>
<evidence type="ECO:0000256" key="4">
    <source>
        <dbReference type="ARBA" id="ARBA00022692"/>
    </source>
</evidence>
<feature type="transmembrane region" description="Helical" evidence="7">
    <location>
        <begin position="36"/>
        <end position="53"/>
    </location>
</feature>
<dbReference type="PANTHER" id="PTHR30106:SF2">
    <property type="entry name" value="UPF0324 INNER MEMBRANE PROTEIN YEIH"/>
    <property type="match status" value="1"/>
</dbReference>